<evidence type="ECO:0000259" key="10">
    <source>
        <dbReference type="Pfam" id="PF23559"/>
    </source>
</evidence>
<evidence type="ECO:0000259" key="8">
    <source>
        <dbReference type="Pfam" id="PF00931"/>
    </source>
</evidence>
<dbReference type="InterPro" id="IPR042197">
    <property type="entry name" value="Apaf_helical"/>
</dbReference>
<evidence type="ECO:0000256" key="2">
    <source>
        <dbReference type="ARBA" id="ARBA00022614"/>
    </source>
</evidence>
<dbReference type="InterPro" id="IPR036388">
    <property type="entry name" value="WH-like_DNA-bd_sf"/>
</dbReference>
<evidence type="ECO:0000256" key="7">
    <source>
        <dbReference type="SAM" id="MobiDB-lite"/>
    </source>
</evidence>
<dbReference type="STRING" id="4536.A0A0E0I1I8"/>
<sequence>MAAGGRRTLETGGGPAPSDQGESLRSRESSDRGASSWARTAHHLFDELRGKSGKNTGMWEGPSLLVSNKLNQCQLHRESPELVVGGWFASAVIRNLVSVTRSYLSNNASLNKESSDMLDELQVSLPHIQEMIDVAEQISINHVKPMSQRSIAGIWLRELKDAAHDAEDVLDDFEAKVIRMKIQGKSSHVVSSALSPLSNVFPRGDVKRLKDAIRTIKRLCDKGDSLVVPRDLNFAQRKSEKISIRVNRESSPFTFDAEVIGRDEEISLIMDMVLAAYSSEAPISTNKETDNDKPESSQRGWIIHALRRLFPTWTGESSEQAAPDVEKSKDKDQEIEETQPSKRGAEIEEIQPSWKESERGGLDPSKKAMMIREGAAYGKGKDVAAEVSLLTSKGSSFGDHKVSVLPIIGIAGIGKTTVAQVVFNKERVKEYFDIRGWIYVSEIVDRKKVVTQIIRSFEGRRFLIVLDDVWDDITTVWDDLYRVFQAGASGSVVLTFLFRHLKRIDLESIGRRIAEKLHGLPLAAKIVGRLLSMNLDKGHWEEVLQSPWWNIANNRMGEEILASIGIGYYNLSPHQRQCFLYCSIFPRNYVFEVDKLVRMWISHGFVQINSDGNNRMEIKEGRKWFYDLVDRSYLVPTVWENRYMMHDLLRDFAVTISSYDCFILSEYTMHVPNFVRHLSIDRDNFDVQWGDYDREKLRTLLTFGHCRACKTQEKLYRHTLKSSTGLRVLDLSYVSLGMTGNDFLTGIGGLLHLRYLDLSFTGISELPESFCYLCHLQVLDIRGCQFKSLPKRMNRLINLRHLYADADTTALVYGIGKLTKLQELHEFRIKAKIGHRISELRDLRDLGGSLCISNLLMVADREESLNANLSGKHYLTSLDLRFESCEHDITPASHLAMEILDGLRPSRTLEELKISNYPLSTFPDWMGQLRWLATLPPLGQLEHLQKLVLNYVPSITHVSSEVYGTSEAIFRSLEALSFKLMDGWVDWEEAGDAVVIAPKLQKLKISSCLSLRRIPFRTLGADVTELRLSGSGLCADEISSYLQRLTALTHLYLEGTYKTITLPCRNLRSLVSLQIRSCKEVLFKGGPLYLKNLKNLSVRKVQKITAPLDEEPSCDHPTQSNPVLNSLTHLDIDGLSLSQLLNLDNMRYKIPVLQTLKLSHLPKLTASLEMFLEQFTMLQQLEFHLCGELTRLPSNLASILSLKKLSLSHCPQIHSLPLNGLPGSLKELQIEGCSQMLEARCLKEPGEDWPKKEKMDEWRQSKQKEWWLGKRKEMLKCLKKNVEDMTLNNEEEELIRRKEEEWLKKEQHELLMNKGEDWPKIAHIPYIRVNGVTVQNLYL</sequence>
<evidence type="ECO:0000259" key="9">
    <source>
        <dbReference type="Pfam" id="PF18052"/>
    </source>
</evidence>
<feature type="domain" description="Disease resistance protein winged helix" evidence="10">
    <location>
        <begin position="584"/>
        <end position="653"/>
    </location>
</feature>
<feature type="domain" description="Disease resistance N-terminal" evidence="9">
    <location>
        <begin position="92"/>
        <end position="186"/>
    </location>
</feature>
<dbReference type="GO" id="GO:0098542">
    <property type="term" value="P:defense response to other organism"/>
    <property type="evidence" value="ECO:0007669"/>
    <property type="project" value="TreeGrafter"/>
</dbReference>
<dbReference type="InterPro" id="IPR032675">
    <property type="entry name" value="LRR_dom_sf"/>
</dbReference>
<evidence type="ECO:0000256" key="4">
    <source>
        <dbReference type="ARBA" id="ARBA00022741"/>
    </source>
</evidence>
<organism evidence="12">
    <name type="scientific">Oryza nivara</name>
    <name type="common">Indian wild rice</name>
    <name type="synonym">Oryza sativa f. spontanea</name>
    <dbReference type="NCBI Taxonomy" id="4536"/>
    <lineage>
        <taxon>Eukaryota</taxon>
        <taxon>Viridiplantae</taxon>
        <taxon>Streptophyta</taxon>
        <taxon>Embryophyta</taxon>
        <taxon>Tracheophyta</taxon>
        <taxon>Spermatophyta</taxon>
        <taxon>Magnoliopsida</taxon>
        <taxon>Liliopsida</taxon>
        <taxon>Poales</taxon>
        <taxon>Poaceae</taxon>
        <taxon>BOP clade</taxon>
        <taxon>Oryzoideae</taxon>
        <taxon>Oryzeae</taxon>
        <taxon>Oryzinae</taxon>
        <taxon>Oryza</taxon>
    </lineage>
</organism>
<feature type="domain" description="Disease resistance R13L4/SHOC-2-like LRR" evidence="11">
    <location>
        <begin position="718"/>
        <end position="979"/>
    </location>
</feature>
<evidence type="ECO:0000313" key="13">
    <source>
        <dbReference type="Proteomes" id="UP000006591"/>
    </source>
</evidence>
<feature type="region of interest" description="Disordered" evidence="7">
    <location>
        <begin position="1"/>
        <end position="37"/>
    </location>
</feature>
<keyword evidence="6" id="KW-0175">Coiled coil</keyword>
<dbReference type="Pfam" id="PF23598">
    <property type="entry name" value="LRR_14"/>
    <property type="match status" value="1"/>
</dbReference>
<dbReference type="SUPFAM" id="SSF52058">
    <property type="entry name" value="L domain-like"/>
    <property type="match status" value="2"/>
</dbReference>
<dbReference type="InterPro" id="IPR027417">
    <property type="entry name" value="P-loop_NTPase"/>
</dbReference>
<dbReference type="eggNOG" id="KOG4658">
    <property type="taxonomic scope" value="Eukaryota"/>
</dbReference>
<keyword evidence="3" id="KW-0677">Repeat</keyword>
<evidence type="ECO:0008006" key="14">
    <source>
        <dbReference type="Google" id="ProtNLM"/>
    </source>
</evidence>
<dbReference type="Proteomes" id="UP000006591">
    <property type="component" value="Chromosome 7"/>
</dbReference>
<protein>
    <recommendedName>
        <fullName evidence="14">NB-ARC domain-containing protein</fullName>
    </recommendedName>
</protein>
<evidence type="ECO:0000256" key="3">
    <source>
        <dbReference type="ARBA" id="ARBA00022737"/>
    </source>
</evidence>
<evidence type="ECO:0000256" key="5">
    <source>
        <dbReference type="ARBA" id="ARBA00022821"/>
    </source>
</evidence>
<evidence type="ECO:0000313" key="12">
    <source>
        <dbReference type="EnsemblPlants" id="ONIVA07G14810.2"/>
    </source>
</evidence>
<dbReference type="Pfam" id="PF00931">
    <property type="entry name" value="NB-ARC"/>
    <property type="match status" value="1"/>
</dbReference>
<dbReference type="PANTHER" id="PTHR23155:SF1241">
    <property type="entry name" value="DISEASE RESISTANCE RPP13-LIKE PROTEIN 1-RELATED"/>
    <property type="match status" value="1"/>
</dbReference>
<dbReference type="Gene3D" id="3.40.50.300">
    <property type="entry name" value="P-loop containing nucleotide triphosphate hydrolases"/>
    <property type="match status" value="1"/>
</dbReference>
<proteinExistence type="inferred from homology"/>
<dbReference type="Gene3D" id="1.10.8.430">
    <property type="entry name" value="Helical domain of apoptotic protease-activating factors"/>
    <property type="match status" value="1"/>
</dbReference>
<dbReference type="InterPro" id="IPR058922">
    <property type="entry name" value="WHD_DRP"/>
</dbReference>
<dbReference type="InterPro" id="IPR041118">
    <property type="entry name" value="Rx_N"/>
</dbReference>
<dbReference type="Pfam" id="PF23559">
    <property type="entry name" value="WHD_DRP"/>
    <property type="match status" value="1"/>
</dbReference>
<dbReference type="OMA" id="SQMWIAS"/>
<evidence type="ECO:0000256" key="6">
    <source>
        <dbReference type="ARBA" id="ARBA00023054"/>
    </source>
</evidence>
<dbReference type="GO" id="GO:0043531">
    <property type="term" value="F:ADP binding"/>
    <property type="evidence" value="ECO:0007669"/>
    <property type="project" value="InterPro"/>
</dbReference>
<dbReference type="InterPro" id="IPR002182">
    <property type="entry name" value="NB-ARC"/>
</dbReference>
<accession>A0A0E0I1I8</accession>
<dbReference type="Pfam" id="PF18052">
    <property type="entry name" value="Rx_N"/>
    <property type="match status" value="1"/>
</dbReference>
<keyword evidence="4" id="KW-0547">Nucleotide-binding</keyword>
<dbReference type="SUPFAM" id="SSF52540">
    <property type="entry name" value="P-loop containing nucleoside triphosphate hydrolases"/>
    <property type="match status" value="1"/>
</dbReference>
<feature type="compositionally biased region" description="Basic and acidic residues" evidence="7">
    <location>
        <begin position="22"/>
        <end position="31"/>
    </location>
</feature>
<dbReference type="Gene3D" id="3.80.10.10">
    <property type="entry name" value="Ribonuclease Inhibitor"/>
    <property type="match status" value="2"/>
</dbReference>
<reference evidence="12" key="2">
    <citation type="submission" date="2018-04" db="EMBL/GenBank/DDBJ databases">
        <title>OnivRS2 (Oryza nivara Reference Sequence Version 2).</title>
        <authorList>
            <person name="Zhang J."/>
            <person name="Kudrna D."/>
            <person name="Lee S."/>
            <person name="Talag J."/>
            <person name="Rajasekar S."/>
            <person name="Welchert J."/>
            <person name="Hsing Y.-I."/>
            <person name="Wing R.A."/>
        </authorList>
    </citation>
    <scope>NUCLEOTIDE SEQUENCE [LARGE SCALE GENOMIC DNA]</scope>
    <source>
        <strain evidence="12">SL10</strain>
    </source>
</reference>
<evidence type="ECO:0000259" key="11">
    <source>
        <dbReference type="Pfam" id="PF23598"/>
    </source>
</evidence>
<comment type="similarity">
    <text evidence="1">Belongs to the disease resistance NB-LRR family.</text>
</comment>
<keyword evidence="13" id="KW-1185">Reference proteome</keyword>
<dbReference type="Gene3D" id="1.20.5.4130">
    <property type="match status" value="1"/>
</dbReference>
<reference evidence="12" key="1">
    <citation type="submission" date="2015-04" db="UniProtKB">
        <authorList>
            <consortium name="EnsemblPlants"/>
        </authorList>
    </citation>
    <scope>IDENTIFICATION</scope>
    <source>
        <strain evidence="12">SL10</strain>
    </source>
</reference>
<dbReference type="InterPro" id="IPR044974">
    <property type="entry name" value="Disease_R_plants"/>
</dbReference>
<feature type="domain" description="NB-ARC" evidence="8">
    <location>
        <begin position="401"/>
        <end position="457"/>
    </location>
</feature>
<keyword evidence="2" id="KW-0433">Leucine-rich repeat</keyword>
<dbReference type="Gene3D" id="1.10.10.10">
    <property type="entry name" value="Winged helix-like DNA-binding domain superfamily/Winged helix DNA-binding domain"/>
    <property type="match status" value="1"/>
</dbReference>
<dbReference type="EnsemblPlants" id="ONIVA07G14810.2">
    <property type="protein sequence ID" value="ONIVA07G14810.2"/>
    <property type="gene ID" value="ONIVA07G14810"/>
</dbReference>
<name>A0A0E0I1I8_ORYNI</name>
<dbReference type="PANTHER" id="PTHR23155">
    <property type="entry name" value="DISEASE RESISTANCE PROTEIN RP"/>
    <property type="match status" value="1"/>
</dbReference>
<dbReference type="InterPro" id="IPR055414">
    <property type="entry name" value="LRR_R13L4/SHOC2-like"/>
</dbReference>
<evidence type="ECO:0000256" key="1">
    <source>
        <dbReference type="ARBA" id="ARBA00008894"/>
    </source>
</evidence>
<feature type="region of interest" description="Disordered" evidence="7">
    <location>
        <begin position="313"/>
        <end position="366"/>
    </location>
</feature>
<dbReference type="Gramene" id="ONIVA07G14810.2">
    <property type="protein sequence ID" value="ONIVA07G14810.2"/>
    <property type="gene ID" value="ONIVA07G14810"/>
</dbReference>
<feature type="compositionally biased region" description="Basic and acidic residues" evidence="7">
    <location>
        <begin position="355"/>
        <end position="366"/>
    </location>
</feature>
<dbReference type="PRINTS" id="PR00364">
    <property type="entry name" value="DISEASERSIST"/>
</dbReference>
<keyword evidence="5" id="KW-0611">Plant defense</keyword>